<accession>A0A1E4SYY7</accession>
<evidence type="ECO:0000256" key="15">
    <source>
        <dbReference type="ARBA" id="ARBA00023328"/>
    </source>
</evidence>
<organism evidence="17 18">
    <name type="scientific">[Candida] arabinofermentans NRRL YB-2248</name>
    <dbReference type="NCBI Taxonomy" id="983967"/>
    <lineage>
        <taxon>Eukaryota</taxon>
        <taxon>Fungi</taxon>
        <taxon>Dikarya</taxon>
        <taxon>Ascomycota</taxon>
        <taxon>Saccharomycotina</taxon>
        <taxon>Pichiomycetes</taxon>
        <taxon>Pichiales</taxon>
        <taxon>Pichiaceae</taxon>
        <taxon>Ogataea</taxon>
        <taxon>Ogataea/Candida clade</taxon>
    </lineage>
</organism>
<dbReference type="OrthoDB" id="3995032at2759"/>
<evidence type="ECO:0000313" key="18">
    <source>
        <dbReference type="Proteomes" id="UP000094801"/>
    </source>
</evidence>
<comment type="similarity">
    <text evidence="4">Belongs to the DASH complex DAD4 family.</text>
</comment>
<keyword evidence="7" id="KW-0963">Cytoplasm</keyword>
<proteinExistence type="inferred from homology"/>
<evidence type="ECO:0000256" key="7">
    <source>
        <dbReference type="ARBA" id="ARBA00022490"/>
    </source>
</evidence>
<keyword evidence="12" id="KW-0206">Cytoskeleton</keyword>
<keyword evidence="9" id="KW-0493">Microtubule</keyword>
<evidence type="ECO:0000256" key="5">
    <source>
        <dbReference type="ARBA" id="ARBA00020259"/>
    </source>
</evidence>
<dbReference type="GO" id="GO:0008608">
    <property type="term" value="P:attachment of spindle microtubules to kinetochore"/>
    <property type="evidence" value="ECO:0007669"/>
    <property type="project" value="InterPro"/>
</dbReference>
<evidence type="ECO:0000256" key="2">
    <source>
        <dbReference type="ARBA" id="ARBA00004186"/>
    </source>
</evidence>
<dbReference type="GO" id="GO:0042729">
    <property type="term" value="C:DASH complex"/>
    <property type="evidence" value="ECO:0007669"/>
    <property type="project" value="InterPro"/>
</dbReference>
<dbReference type="AlphaFoldDB" id="A0A1E4SYY7"/>
<evidence type="ECO:0000256" key="11">
    <source>
        <dbReference type="ARBA" id="ARBA00022838"/>
    </source>
</evidence>
<evidence type="ECO:0000256" key="13">
    <source>
        <dbReference type="ARBA" id="ARBA00023242"/>
    </source>
</evidence>
<dbReference type="Pfam" id="PF08650">
    <property type="entry name" value="DASH_Dad4"/>
    <property type="match status" value="1"/>
</dbReference>
<dbReference type="GO" id="GO:0005874">
    <property type="term" value="C:microtubule"/>
    <property type="evidence" value="ECO:0007669"/>
    <property type="project" value="UniProtKB-KW"/>
</dbReference>
<keyword evidence="14" id="KW-0131">Cell cycle</keyword>
<evidence type="ECO:0000256" key="14">
    <source>
        <dbReference type="ARBA" id="ARBA00023306"/>
    </source>
</evidence>
<dbReference type="InterPro" id="IPR013959">
    <property type="entry name" value="DASH_Dad4"/>
</dbReference>
<evidence type="ECO:0000256" key="1">
    <source>
        <dbReference type="ARBA" id="ARBA00004123"/>
    </source>
</evidence>
<dbReference type="STRING" id="983967.A0A1E4SYY7"/>
<comment type="subcellular location">
    <subcellularLocation>
        <location evidence="3">Chromosome</location>
        <location evidence="3">Centromere</location>
        <location evidence="3">Kinetochore</location>
    </subcellularLocation>
    <subcellularLocation>
        <location evidence="2">Cytoplasm</location>
        <location evidence="2">Cytoskeleton</location>
        <location evidence="2">Spindle</location>
    </subcellularLocation>
    <subcellularLocation>
        <location evidence="1">Nucleus</location>
    </subcellularLocation>
</comment>
<evidence type="ECO:0000256" key="4">
    <source>
        <dbReference type="ARBA" id="ARBA00009754"/>
    </source>
</evidence>
<dbReference type="PANTHER" id="PTHR28222:SF1">
    <property type="entry name" value="DASH COMPLEX SUBUNIT DAD4"/>
    <property type="match status" value="1"/>
</dbReference>
<evidence type="ECO:0000313" key="17">
    <source>
        <dbReference type="EMBL" id="ODV84672.1"/>
    </source>
</evidence>
<evidence type="ECO:0000256" key="10">
    <source>
        <dbReference type="ARBA" id="ARBA00022776"/>
    </source>
</evidence>
<name>A0A1E4SYY7_9ASCO</name>
<keyword evidence="15" id="KW-0137">Centromere</keyword>
<keyword evidence="6" id="KW-0158">Chromosome</keyword>
<keyword evidence="18" id="KW-1185">Reference proteome</keyword>
<keyword evidence="11" id="KW-0995">Kinetochore</keyword>
<dbReference type="EMBL" id="KV453855">
    <property type="protein sequence ID" value="ODV84672.1"/>
    <property type="molecule type" value="Genomic_DNA"/>
</dbReference>
<evidence type="ECO:0000256" key="8">
    <source>
        <dbReference type="ARBA" id="ARBA00022618"/>
    </source>
</evidence>
<evidence type="ECO:0000256" key="9">
    <source>
        <dbReference type="ARBA" id="ARBA00022701"/>
    </source>
</evidence>
<dbReference type="GO" id="GO:0072686">
    <property type="term" value="C:mitotic spindle"/>
    <property type="evidence" value="ECO:0007669"/>
    <property type="project" value="InterPro"/>
</dbReference>
<dbReference type="Proteomes" id="UP000094801">
    <property type="component" value="Unassembled WGS sequence"/>
</dbReference>
<dbReference type="PANTHER" id="PTHR28222">
    <property type="entry name" value="DASH COMPLEX SUBUNIT DAD4"/>
    <property type="match status" value="1"/>
</dbReference>
<gene>
    <name evidence="17" type="ORF">CANARDRAFT_200369</name>
</gene>
<protein>
    <recommendedName>
        <fullName evidence="5">DASH complex subunit DAD4</fullName>
    </recommendedName>
    <alternativeName>
        <fullName evidence="16">Outer kinetochore protein DAD4</fullName>
    </alternativeName>
</protein>
<keyword evidence="8" id="KW-0132">Cell division</keyword>
<dbReference type="GO" id="GO:0051301">
    <property type="term" value="P:cell division"/>
    <property type="evidence" value="ECO:0007669"/>
    <property type="project" value="UniProtKB-KW"/>
</dbReference>
<evidence type="ECO:0000256" key="12">
    <source>
        <dbReference type="ARBA" id="ARBA00023212"/>
    </source>
</evidence>
<evidence type="ECO:0000256" key="16">
    <source>
        <dbReference type="ARBA" id="ARBA00030569"/>
    </source>
</evidence>
<reference evidence="18" key="1">
    <citation type="submission" date="2016-04" db="EMBL/GenBank/DDBJ databases">
        <title>Comparative genomics of biotechnologically important yeasts.</title>
        <authorList>
            <consortium name="DOE Joint Genome Institute"/>
            <person name="Riley R."/>
            <person name="Haridas S."/>
            <person name="Wolfe K.H."/>
            <person name="Lopes M.R."/>
            <person name="Hittinger C.T."/>
            <person name="Goker M."/>
            <person name="Salamov A."/>
            <person name="Wisecaver J."/>
            <person name="Long T.M."/>
            <person name="Aerts A.L."/>
            <person name="Barry K."/>
            <person name="Choi C."/>
            <person name="Clum A."/>
            <person name="Coughlan A.Y."/>
            <person name="Deshpande S."/>
            <person name="Douglass A.P."/>
            <person name="Hanson S.J."/>
            <person name="Klenk H.-P."/>
            <person name="Labutti K."/>
            <person name="Lapidus A."/>
            <person name="Lindquist E."/>
            <person name="Lipzen A."/>
            <person name="Meier-Kolthoff J.P."/>
            <person name="Ohm R.A."/>
            <person name="Otillar R.P."/>
            <person name="Pangilinan J."/>
            <person name="Peng Y."/>
            <person name="Rokas A."/>
            <person name="Rosa C.A."/>
            <person name="Scheuner C."/>
            <person name="Sibirny A.A."/>
            <person name="Slot J.C."/>
            <person name="Stielow J.B."/>
            <person name="Sun H."/>
            <person name="Kurtzman C.P."/>
            <person name="Blackwell M."/>
            <person name="Grigoriev I.V."/>
            <person name="Jeffries T.W."/>
        </authorList>
    </citation>
    <scope>NUCLEOTIDE SEQUENCE [LARGE SCALE GENOMIC DNA]</scope>
    <source>
        <strain evidence="18">NRRL YB-2248</strain>
    </source>
</reference>
<keyword evidence="13" id="KW-0539">Nucleus</keyword>
<keyword evidence="10" id="KW-0498">Mitosis</keyword>
<evidence type="ECO:0000256" key="6">
    <source>
        <dbReference type="ARBA" id="ARBA00022454"/>
    </source>
</evidence>
<evidence type="ECO:0000256" key="3">
    <source>
        <dbReference type="ARBA" id="ARBA00004629"/>
    </source>
</evidence>
<sequence length="74" mass="8540">MENPEEEIQDALFDRIIKNLTQLNGNVAKINGLFSEIEKENENTVLVSKLWDFYTKTAEFHLEKTGSLEGPIRE</sequence>